<evidence type="ECO:0000256" key="6">
    <source>
        <dbReference type="SAM" id="MobiDB-lite"/>
    </source>
</evidence>
<dbReference type="AlphaFoldDB" id="A0A7W9W6T5"/>
<comment type="catalytic activity">
    <reaction evidence="1">
        <text>Hydrolysis of terminal, non-reducing beta-D-mannose residues in beta-D-mannosides.</text>
        <dbReference type="EC" id="3.2.1.25"/>
    </reaction>
</comment>
<dbReference type="PANTHER" id="PTHR43730:SF1">
    <property type="entry name" value="BETA-MANNOSIDASE"/>
    <property type="match status" value="1"/>
</dbReference>
<evidence type="ECO:0000313" key="9">
    <source>
        <dbReference type="EMBL" id="MBB6049877.1"/>
    </source>
</evidence>
<dbReference type="InterPro" id="IPR050887">
    <property type="entry name" value="Beta-mannosidase_GH2"/>
</dbReference>
<organism evidence="9 10">
    <name type="scientific">Armatimonas rosea</name>
    <dbReference type="NCBI Taxonomy" id="685828"/>
    <lineage>
        <taxon>Bacteria</taxon>
        <taxon>Bacillati</taxon>
        <taxon>Armatimonadota</taxon>
        <taxon>Armatimonadia</taxon>
        <taxon>Armatimonadales</taxon>
        <taxon>Armatimonadaceae</taxon>
        <taxon>Armatimonas</taxon>
    </lineage>
</organism>
<feature type="domain" description="Beta-mannosidase-like galactose-binding" evidence="8">
    <location>
        <begin position="129"/>
        <end position="233"/>
    </location>
</feature>
<evidence type="ECO:0000256" key="3">
    <source>
        <dbReference type="ARBA" id="ARBA00012754"/>
    </source>
</evidence>
<dbReference type="RefSeq" id="WP_184193773.1">
    <property type="nucleotide sequence ID" value="NZ_JACHGW010000002.1"/>
</dbReference>
<dbReference type="EC" id="3.2.1.25" evidence="3"/>
<evidence type="ECO:0000256" key="4">
    <source>
        <dbReference type="ARBA" id="ARBA00022801"/>
    </source>
</evidence>
<dbReference type="InterPro" id="IPR054593">
    <property type="entry name" value="Beta-mannosidase-like_N2"/>
</dbReference>
<name>A0A7W9W6T5_ARMRO</name>
<feature type="region of interest" description="Disordered" evidence="6">
    <location>
        <begin position="99"/>
        <end position="124"/>
    </location>
</feature>
<dbReference type="Pfam" id="PF22666">
    <property type="entry name" value="Glyco_hydro_2_N2"/>
    <property type="match status" value="2"/>
</dbReference>
<evidence type="ECO:0000259" key="7">
    <source>
        <dbReference type="Pfam" id="PF00703"/>
    </source>
</evidence>
<dbReference type="Pfam" id="PF00703">
    <property type="entry name" value="Glyco_hydro_2"/>
    <property type="match status" value="1"/>
</dbReference>
<sequence length="887" mass="101185">MPQTLSLNGDWSLAWHDDFPQFLTAETAPLRTQLTAHVPEPVHTTLMRHGLLDDPRIGLNSLKARWVEEQFWVYRKVFVTPASLPQPLPSLETRLRRDEGRGVRGVGSPPPFPPTKEALRGREGAGGRDAKVFLTFDLLEYDAVIYLNGQEIGCHANAHRPARFDVTGKLRPEGEENTLVVRLDAGLYAVADKPGADYQTTQLSLLTKNHWMRKGQWQRGWDWQQRLMNVGILGDVRLEYGTFQITQLQVYAIPNPDFSEATVYAQLTINSSEEHAGFVQFSIIEGDESYYEDQLILGKGISTHFLEVTITNPKLWWPIGHGEPFQYTACIFLAIDNENTELLRKVGIRKVEVDQSAHPEEGRHFILKINNKPIFCKGGNWVPPDMLYSTVTPERLEELVDLAVGANFNLLRIWGGGTWAGHDLLELCDKRGILVWHDLLFACAKYPGDYPEWAAEARREVQWGMREFAHHPSLVVWCGNNEIEEGDWNWGYDRQFRTHPHYALFHHDFPQIAKREAPYAFYWISSPYSPDYENPTDPTVGDQHPWGVSLRQNGPTDWWEYRTYVDRFPNEGGVLGASSPATLRQFLPEGQRQLNSPTWDHHDNPYAMQPMTPGQPGRAYQTLTHWTGLHAEQLDWETYAFASALLQAEGLTEYITNYRRRMFSSSAAIFWMYNDSWPTTHSWTIVDYYRRKKLAYHPVRRAFQPVSVVCAPLENPELPPDGVGVFGINETDQEWHGYLMEQIDTVTDCCPCDPRQDSRSVVIPPNSTVLLATLDPHRPWKPGEFAQAVLYDKTYQPVAQHRVFFHCFQELKLAPNPTLVLSLHEGVLTLRSEVFVWGVCLDTDGERPVADNCFDLLPGVPYSLPWDTALLGEPKILRTGNGLFAAG</sequence>
<dbReference type="GO" id="GO:0005975">
    <property type="term" value="P:carbohydrate metabolic process"/>
    <property type="evidence" value="ECO:0007669"/>
    <property type="project" value="InterPro"/>
</dbReference>
<dbReference type="Gene3D" id="2.60.120.260">
    <property type="entry name" value="Galactose-binding domain-like"/>
    <property type="match status" value="1"/>
</dbReference>
<keyword evidence="10" id="KW-1185">Reference proteome</keyword>
<comment type="similarity">
    <text evidence="2">Belongs to the glycosyl hydrolase 2 family.</text>
</comment>
<reference evidence="9 10" key="1">
    <citation type="submission" date="2020-08" db="EMBL/GenBank/DDBJ databases">
        <title>Genomic Encyclopedia of Type Strains, Phase IV (KMG-IV): sequencing the most valuable type-strain genomes for metagenomic binning, comparative biology and taxonomic classification.</title>
        <authorList>
            <person name="Goeker M."/>
        </authorList>
    </citation>
    <scope>NUCLEOTIDE SEQUENCE [LARGE SCALE GENOMIC DNA]</scope>
    <source>
        <strain evidence="9 10">DSM 23562</strain>
    </source>
</reference>
<dbReference type="Gene3D" id="3.20.20.80">
    <property type="entry name" value="Glycosidases"/>
    <property type="match status" value="1"/>
</dbReference>
<dbReference type="Proteomes" id="UP000520814">
    <property type="component" value="Unassembled WGS sequence"/>
</dbReference>
<dbReference type="SUPFAM" id="SSF49303">
    <property type="entry name" value="beta-Galactosidase/glucuronidase domain"/>
    <property type="match status" value="1"/>
</dbReference>
<keyword evidence="4 9" id="KW-0378">Hydrolase</keyword>
<dbReference type="EMBL" id="JACHGW010000002">
    <property type="protein sequence ID" value="MBB6049877.1"/>
    <property type="molecule type" value="Genomic_DNA"/>
</dbReference>
<evidence type="ECO:0000313" key="10">
    <source>
        <dbReference type="Proteomes" id="UP000520814"/>
    </source>
</evidence>
<evidence type="ECO:0000259" key="8">
    <source>
        <dbReference type="Pfam" id="PF22666"/>
    </source>
</evidence>
<dbReference type="SUPFAM" id="SSF51445">
    <property type="entry name" value="(Trans)glycosidases"/>
    <property type="match status" value="1"/>
</dbReference>
<feature type="domain" description="Beta-mannosidase-like galactose-binding" evidence="8">
    <location>
        <begin position="33"/>
        <end position="84"/>
    </location>
</feature>
<dbReference type="GO" id="GO:0006516">
    <property type="term" value="P:glycoprotein catabolic process"/>
    <property type="evidence" value="ECO:0007669"/>
    <property type="project" value="TreeGrafter"/>
</dbReference>
<keyword evidence="5 9" id="KW-0326">Glycosidase</keyword>
<proteinExistence type="inferred from homology"/>
<dbReference type="GO" id="GO:0004567">
    <property type="term" value="F:beta-mannosidase activity"/>
    <property type="evidence" value="ECO:0007669"/>
    <property type="project" value="UniProtKB-EC"/>
</dbReference>
<evidence type="ECO:0000256" key="2">
    <source>
        <dbReference type="ARBA" id="ARBA00007401"/>
    </source>
</evidence>
<dbReference type="InterPro" id="IPR006102">
    <property type="entry name" value="Ig-like_GH2"/>
</dbReference>
<evidence type="ECO:0000256" key="5">
    <source>
        <dbReference type="ARBA" id="ARBA00023295"/>
    </source>
</evidence>
<accession>A0A7W9W6T5</accession>
<dbReference type="SUPFAM" id="SSF49785">
    <property type="entry name" value="Galactose-binding domain-like"/>
    <property type="match status" value="2"/>
</dbReference>
<protein>
    <recommendedName>
        <fullName evidence="3">beta-mannosidase</fullName>
        <ecNumber evidence="3">3.2.1.25</ecNumber>
    </recommendedName>
</protein>
<gene>
    <name evidence="9" type="ORF">HNQ39_001668</name>
</gene>
<comment type="caution">
    <text evidence="9">The sequence shown here is derived from an EMBL/GenBank/DDBJ whole genome shotgun (WGS) entry which is preliminary data.</text>
</comment>
<dbReference type="PANTHER" id="PTHR43730">
    <property type="entry name" value="BETA-MANNOSIDASE"/>
    <property type="match status" value="1"/>
</dbReference>
<dbReference type="Gene3D" id="2.60.40.10">
    <property type="entry name" value="Immunoglobulins"/>
    <property type="match status" value="1"/>
</dbReference>
<feature type="domain" description="Glycoside hydrolase family 2 immunoglobulin-like beta-sandwich" evidence="7">
    <location>
        <begin position="248"/>
        <end position="349"/>
    </location>
</feature>
<dbReference type="InterPro" id="IPR013783">
    <property type="entry name" value="Ig-like_fold"/>
</dbReference>
<evidence type="ECO:0000256" key="1">
    <source>
        <dbReference type="ARBA" id="ARBA00000829"/>
    </source>
</evidence>
<dbReference type="InterPro" id="IPR017853">
    <property type="entry name" value="GH"/>
</dbReference>
<dbReference type="InterPro" id="IPR036156">
    <property type="entry name" value="Beta-gal/glucu_dom_sf"/>
</dbReference>
<dbReference type="InterPro" id="IPR008979">
    <property type="entry name" value="Galactose-bd-like_sf"/>
</dbReference>